<dbReference type="AlphaFoldDB" id="A0A4W5PRB6"/>
<organism evidence="3 4">
    <name type="scientific">Hucho hucho</name>
    <name type="common">huchen</name>
    <dbReference type="NCBI Taxonomy" id="62062"/>
    <lineage>
        <taxon>Eukaryota</taxon>
        <taxon>Metazoa</taxon>
        <taxon>Chordata</taxon>
        <taxon>Craniata</taxon>
        <taxon>Vertebrata</taxon>
        <taxon>Euteleostomi</taxon>
        <taxon>Actinopterygii</taxon>
        <taxon>Neopterygii</taxon>
        <taxon>Teleostei</taxon>
        <taxon>Protacanthopterygii</taxon>
        <taxon>Salmoniformes</taxon>
        <taxon>Salmonidae</taxon>
        <taxon>Salmoninae</taxon>
        <taxon>Hucho</taxon>
    </lineage>
</organism>
<evidence type="ECO:0000256" key="2">
    <source>
        <dbReference type="SAM" id="MobiDB-lite"/>
    </source>
</evidence>
<name>A0A4W5PRB6_9TELE</name>
<protein>
    <submittedName>
        <fullName evidence="3">Testis expressed 9</fullName>
    </submittedName>
</protein>
<dbReference type="PANTHER" id="PTHR23313">
    <property type="entry name" value="TSEC1-RELATED"/>
    <property type="match status" value="1"/>
</dbReference>
<proteinExistence type="predicted"/>
<keyword evidence="1" id="KW-0175">Coiled coil</keyword>
<feature type="region of interest" description="Disordered" evidence="2">
    <location>
        <begin position="1"/>
        <end position="22"/>
    </location>
</feature>
<dbReference type="SUPFAM" id="SSF57997">
    <property type="entry name" value="Tropomyosin"/>
    <property type="match status" value="1"/>
</dbReference>
<evidence type="ECO:0000313" key="3">
    <source>
        <dbReference type="Ensembl" id="ENSHHUP00000066087.1"/>
    </source>
</evidence>
<dbReference type="Ensembl" id="ENSHHUT00000068319.1">
    <property type="protein sequence ID" value="ENSHHUP00000066087.1"/>
    <property type="gene ID" value="ENSHHUG00000038953.1"/>
</dbReference>
<feature type="coiled-coil region" evidence="1">
    <location>
        <begin position="181"/>
        <end position="278"/>
    </location>
</feature>
<sequence length="282" mass="32180">MSSKAERTQGGRSVRRPASLEAKTAELVRQAEQSDQNEVLSKPISFHLDVDIEDEDFSISVYVQRCGSSVPYVCYDFFNFLFELYFDYLIFYVRTTKASAVDDVAVLEDCVDFSLAKTIRNIEGKLDDGDTHDNLMEDIMPSVRDEMGSDAQICFLKAKLCVMQEEFNRLSYECNKKDDANSSLSTNIKEVEEDRARLQKTTNIQQTHIEKHRALAEESNRKGDGLQQQVTSLQKEIEGLKRAQKQAATNHSAIEVRLNRALEEVERSQTQLTKLKQMSKVN</sequence>
<keyword evidence="4" id="KW-1185">Reference proteome</keyword>
<dbReference type="Proteomes" id="UP000314982">
    <property type="component" value="Unassembled WGS sequence"/>
</dbReference>
<dbReference type="GeneTree" id="ENSGT00390000018333"/>
<reference evidence="3" key="2">
    <citation type="submission" date="2025-08" db="UniProtKB">
        <authorList>
            <consortium name="Ensembl"/>
        </authorList>
    </citation>
    <scope>IDENTIFICATION</scope>
</reference>
<evidence type="ECO:0000313" key="4">
    <source>
        <dbReference type="Proteomes" id="UP000314982"/>
    </source>
</evidence>
<reference evidence="4" key="1">
    <citation type="submission" date="2018-06" db="EMBL/GenBank/DDBJ databases">
        <title>Genome assembly of Danube salmon.</title>
        <authorList>
            <person name="Macqueen D.J."/>
            <person name="Gundappa M.K."/>
        </authorList>
    </citation>
    <scope>NUCLEOTIDE SEQUENCE [LARGE SCALE GENOMIC DNA]</scope>
</reference>
<accession>A0A4W5PRB6</accession>
<evidence type="ECO:0000256" key="1">
    <source>
        <dbReference type="SAM" id="Coils"/>
    </source>
</evidence>
<dbReference type="PANTHER" id="PTHR23313:SF0">
    <property type="entry name" value="TESTIS-EXPRESSED PROTEIN 9"/>
    <property type="match status" value="1"/>
</dbReference>
<reference evidence="3" key="3">
    <citation type="submission" date="2025-09" db="UniProtKB">
        <authorList>
            <consortium name="Ensembl"/>
        </authorList>
    </citation>
    <scope>IDENTIFICATION</scope>
</reference>